<dbReference type="EMBL" id="CAUOFW020003835">
    <property type="protein sequence ID" value="CAK9162277.1"/>
    <property type="molecule type" value="Genomic_DNA"/>
</dbReference>
<comment type="caution">
    <text evidence="2">The sequence shown here is derived from an EMBL/GenBank/DDBJ whole genome shotgun (WGS) entry which is preliminary data.</text>
</comment>
<evidence type="ECO:0000313" key="2">
    <source>
        <dbReference type="EMBL" id="CAK9162277.1"/>
    </source>
</evidence>
<sequence>MAMEQPALRQTVRSLLGSGDQRDERGHHGRDPMGPANRGAPRTQLEGRAYCGESAKDEAQIREVEASWVDVKGDTPWAPCASERVKGPNSEPLRVKSADGEASGLSRDGGCVDRNRRAMLDDEHRQQSP</sequence>
<feature type="region of interest" description="Disordered" evidence="1">
    <location>
        <begin position="1"/>
        <end position="57"/>
    </location>
</feature>
<dbReference type="Proteomes" id="UP001642360">
    <property type="component" value="Unassembled WGS sequence"/>
</dbReference>
<proteinExistence type="predicted"/>
<feature type="compositionally biased region" description="Basic and acidic residues" evidence="1">
    <location>
        <begin position="110"/>
        <end position="129"/>
    </location>
</feature>
<name>A0ABC8SYL1_9AQUA</name>
<keyword evidence="3" id="KW-1185">Reference proteome</keyword>
<feature type="compositionally biased region" description="Basic and acidic residues" evidence="1">
    <location>
        <begin position="20"/>
        <end position="31"/>
    </location>
</feature>
<evidence type="ECO:0000256" key="1">
    <source>
        <dbReference type="SAM" id="MobiDB-lite"/>
    </source>
</evidence>
<reference evidence="2 3" key="1">
    <citation type="submission" date="2024-02" db="EMBL/GenBank/DDBJ databases">
        <authorList>
            <person name="Vignale AGUSTIN F."/>
            <person name="Sosa J E."/>
            <person name="Modenutti C."/>
        </authorList>
    </citation>
    <scope>NUCLEOTIDE SEQUENCE [LARGE SCALE GENOMIC DNA]</scope>
</reference>
<feature type="region of interest" description="Disordered" evidence="1">
    <location>
        <begin position="73"/>
        <end position="129"/>
    </location>
</feature>
<dbReference type="AlphaFoldDB" id="A0ABC8SYL1"/>
<evidence type="ECO:0000313" key="3">
    <source>
        <dbReference type="Proteomes" id="UP001642360"/>
    </source>
</evidence>
<protein>
    <submittedName>
        <fullName evidence="2">Uncharacterized protein</fullName>
    </submittedName>
</protein>
<gene>
    <name evidence="2" type="ORF">ILEXP_LOCUS31140</name>
</gene>
<organism evidence="2 3">
    <name type="scientific">Ilex paraguariensis</name>
    <name type="common">yerba mate</name>
    <dbReference type="NCBI Taxonomy" id="185542"/>
    <lineage>
        <taxon>Eukaryota</taxon>
        <taxon>Viridiplantae</taxon>
        <taxon>Streptophyta</taxon>
        <taxon>Embryophyta</taxon>
        <taxon>Tracheophyta</taxon>
        <taxon>Spermatophyta</taxon>
        <taxon>Magnoliopsida</taxon>
        <taxon>eudicotyledons</taxon>
        <taxon>Gunneridae</taxon>
        <taxon>Pentapetalae</taxon>
        <taxon>asterids</taxon>
        <taxon>campanulids</taxon>
        <taxon>Aquifoliales</taxon>
        <taxon>Aquifoliaceae</taxon>
        <taxon>Ilex</taxon>
    </lineage>
</organism>
<accession>A0ABC8SYL1</accession>